<evidence type="ECO:0000313" key="2">
    <source>
        <dbReference type="EMBL" id="SFT02916.1"/>
    </source>
</evidence>
<dbReference type="EMBL" id="FOZZ01000009">
    <property type="protein sequence ID" value="SFT02916.1"/>
    <property type="molecule type" value="Genomic_DNA"/>
</dbReference>
<reference evidence="2 3" key="1">
    <citation type="submission" date="2016-10" db="EMBL/GenBank/DDBJ databases">
        <authorList>
            <person name="de Groot N.N."/>
        </authorList>
    </citation>
    <scope>NUCLEOTIDE SEQUENCE [LARGE SCALE GENOMIC DNA]</scope>
    <source>
        <strain evidence="2 3">DSM 22789</strain>
    </source>
</reference>
<dbReference type="CDD" id="cd16325">
    <property type="entry name" value="LolA"/>
    <property type="match status" value="1"/>
</dbReference>
<dbReference type="Pfam" id="PF03548">
    <property type="entry name" value="LolA"/>
    <property type="match status" value="1"/>
</dbReference>
<evidence type="ECO:0000256" key="1">
    <source>
        <dbReference type="ARBA" id="ARBA00022729"/>
    </source>
</evidence>
<accession>A0A1I6UN71</accession>
<protein>
    <submittedName>
        <fullName evidence="2">Outer membrane lipoprotein carrier protein</fullName>
    </submittedName>
</protein>
<name>A0A1I6UN71_9SPHI</name>
<keyword evidence="1" id="KW-0732">Signal</keyword>
<dbReference type="PANTHER" id="PTHR35869">
    <property type="entry name" value="OUTER-MEMBRANE LIPOPROTEIN CARRIER PROTEIN"/>
    <property type="match status" value="1"/>
</dbReference>
<evidence type="ECO:0000313" key="3">
    <source>
        <dbReference type="Proteomes" id="UP000198785"/>
    </source>
</evidence>
<dbReference type="Gene3D" id="2.50.20.10">
    <property type="entry name" value="Lipoprotein localisation LolA/LolB/LppX"/>
    <property type="match status" value="1"/>
</dbReference>
<keyword evidence="2" id="KW-0449">Lipoprotein</keyword>
<gene>
    <name evidence="2" type="ORF">SAMN05660206_109127</name>
</gene>
<keyword evidence="3" id="KW-1185">Reference proteome</keyword>
<proteinExistence type="predicted"/>
<organism evidence="2 3">
    <name type="scientific">Sphingobacterium wenxiniae</name>
    <dbReference type="NCBI Taxonomy" id="683125"/>
    <lineage>
        <taxon>Bacteria</taxon>
        <taxon>Pseudomonadati</taxon>
        <taxon>Bacteroidota</taxon>
        <taxon>Sphingobacteriia</taxon>
        <taxon>Sphingobacteriales</taxon>
        <taxon>Sphingobacteriaceae</taxon>
        <taxon>Sphingobacterium</taxon>
    </lineage>
</organism>
<dbReference type="InterPro" id="IPR029046">
    <property type="entry name" value="LolA/LolB/LppX"/>
</dbReference>
<dbReference type="STRING" id="683125.SAMN05660206_109127"/>
<dbReference type="SUPFAM" id="SSF89392">
    <property type="entry name" value="Prokaryotic lipoproteins and lipoprotein localization factors"/>
    <property type="match status" value="1"/>
</dbReference>
<sequence length="219" mass="25288">MKANLGYRIVKNWVKLMLLAVCLLPLAGWAQMKAMSAQEVQAFQQALKQLATVKTLSADFVQYKHLSFMKKPVESSGKLFIVQPDRLSWSYTAPFNYKMVFKDNKIFINDEGKKRSMDLGNSKQFEKISKLVTNSMQGGRYDEKEFAVAYFKDGGNDVVRLTPKLSEAKKYIQEIVLRFSSTNRQVQEVKLVEPSKDYTRFVLKNTQINKQIHDSVFDY</sequence>
<dbReference type="InterPro" id="IPR004564">
    <property type="entry name" value="OM_lipoprot_carrier_LolA-like"/>
</dbReference>
<dbReference type="PANTHER" id="PTHR35869:SF1">
    <property type="entry name" value="OUTER-MEMBRANE LIPOPROTEIN CARRIER PROTEIN"/>
    <property type="match status" value="1"/>
</dbReference>
<dbReference type="Proteomes" id="UP000198785">
    <property type="component" value="Unassembled WGS sequence"/>
</dbReference>
<dbReference type="RefSeq" id="WP_170852663.1">
    <property type="nucleotide sequence ID" value="NZ_FOZZ01000009.1"/>
</dbReference>
<dbReference type="AlphaFoldDB" id="A0A1I6UN71"/>